<gene>
    <name evidence="1" type="ORF">DPEC_G00286480</name>
</gene>
<evidence type="ECO:0000313" key="2">
    <source>
        <dbReference type="Proteomes" id="UP001157502"/>
    </source>
</evidence>
<keyword evidence="2" id="KW-1185">Reference proteome</keyword>
<sequence length="221" mass="25218">MSTVMASPGFDQRKKDFLECEKTKDKVEYLKQVSKTVSKHRYASVSLKKPESSEWKIGDQEVTSYSGDKETVEEWGIFYLTDAVKMEVLGAVENLPFPTECGQLVIMLCEDRKVYAYDGEEMHLVAKSLTDLFVSGLQYPGIKTYLRGDCFKDMSSEDWDKVKREGTDLKKLEMDHNMLLREVTPMLEKCLNIIKNVQSPGPDSSSELLIPETEPEPVMIH</sequence>
<accession>A0ACC2FJV7</accession>
<name>A0ACC2FJV7_DALPE</name>
<comment type="caution">
    <text evidence="1">The sequence shown here is derived from an EMBL/GenBank/DDBJ whole genome shotgun (WGS) entry which is preliminary data.</text>
</comment>
<proteinExistence type="predicted"/>
<organism evidence="1 2">
    <name type="scientific">Dallia pectoralis</name>
    <name type="common">Alaska blackfish</name>
    <dbReference type="NCBI Taxonomy" id="75939"/>
    <lineage>
        <taxon>Eukaryota</taxon>
        <taxon>Metazoa</taxon>
        <taxon>Chordata</taxon>
        <taxon>Craniata</taxon>
        <taxon>Vertebrata</taxon>
        <taxon>Euteleostomi</taxon>
        <taxon>Actinopterygii</taxon>
        <taxon>Neopterygii</taxon>
        <taxon>Teleostei</taxon>
        <taxon>Protacanthopterygii</taxon>
        <taxon>Esociformes</taxon>
        <taxon>Umbridae</taxon>
        <taxon>Dallia</taxon>
    </lineage>
</organism>
<dbReference type="EMBL" id="CM055753">
    <property type="protein sequence ID" value="KAJ7991688.1"/>
    <property type="molecule type" value="Genomic_DNA"/>
</dbReference>
<protein>
    <submittedName>
        <fullName evidence="1">Uncharacterized protein</fullName>
    </submittedName>
</protein>
<dbReference type="Proteomes" id="UP001157502">
    <property type="component" value="Chromosome 26"/>
</dbReference>
<evidence type="ECO:0000313" key="1">
    <source>
        <dbReference type="EMBL" id="KAJ7991688.1"/>
    </source>
</evidence>
<reference evidence="1" key="1">
    <citation type="submission" date="2021-05" db="EMBL/GenBank/DDBJ databases">
        <authorList>
            <person name="Pan Q."/>
            <person name="Jouanno E."/>
            <person name="Zahm M."/>
            <person name="Klopp C."/>
            <person name="Cabau C."/>
            <person name="Louis A."/>
            <person name="Berthelot C."/>
            <person name="Parey E."/>
            <person name="Roest Crollius H."/>
            <person name="Montfort J."/>
            <person name="Robinson-Rechavi M."/>
            <person name="Bouchez O."/>
            <person name="Lampietro C."/>
            <person name="Lopez Roques C."/>
            <person name="Donnadieu C."/>
            <person name="Postlethwait J."/>
            <person name="Bobe J."/>
            <person name="Dillon D."/>
            <person name="Chandos A."/>
            <person name="von Hippel F."/>
            <person name="Guiguen Y."/>
        </authorList>
    </citation>
    <scope>NUCLEOTIDE SEQUENCE</scope>
    <source>
        <strain evidence="1">YG-Jan2019</strain>
    </source>
</reference>